<evidence type="ECO:0000256" key="3">
    <source>
        <dbReference type="SAM" id="SignalP"/>
    </source>
</evidence>
<keyword evidence="2" id="KW-0812">Transmembrane</keyword>
<feature type="transmembrane region" description="Helical" evidence="2">
    <location>
        <begin position="74"/>
        <end position="97"/>
    </location>
</feature>
<dbReference type="Proteomes" id="UP001054902">
    <property type="component" value="Unassembled WGS sequence"/>
</dbReference>
<evidence type="ECO:0000313" key="5">
    <source>
        <dbReference type="Proteomes" id="UP001054902"/>
    </source>
</evidence>
<keyword evidence="5" id="KW-1185">Reference proteome</keyword>
<sequence>MQTLFLILPALITSAQAFVQPRTLTTNHHSHELNLFSPDLYHDPILSASSSIILSDDAEAIANAEAALQGVRTFFTVILAIVFGFAGLTYVTAAFIVPQAAAQLETDTKRLRPGLWEEYEAKLEEGETMATRPDLLQELGNIMQPIIIADFEKSANAKDQPPTSNTNIDDQWKD</sequence>
<feature type="signal peptide" evidence="3">
    <location>
        <begin position="1"/>
        <end position="17"/>
    </location>
</feature>
<comment type="caution">
    <text evidence="4">The sequence shown here is derived from an EMBL/GenBank/DDBJ whole genome shotgun (WGS) entry which is preliminary data.</text>
</comment>
<evidence type="ECO:0000313" key="4">
    <source>
        <dbReference type="EMBL" id="GFH60742.1"/>
    </source>
</evidence>
<protein>
    <submittedName>
        <fullName evidence="4">Uncharacterized protein</fullName>
    </submittedName>
</protein>
<accession>A0AAD3DB31</accession>
<feature type="chain" id="PRO_5042204984" evidence="3">
    <location>
        <begin position="18"/>
        <end position="174"/>
    </location>
</feature>
<dbReference type="AlphaFoldDB" id="A0AAD3DB31"/>
<dbReference type="EMBL" id="BLLK01000069">
    <property type="protein sequence ID" value="GFH60742.1"/>
    <property type="molecule type" value="Genomic_DNA"/>
</dbReference>
<keyword evidence="3" id="KW-0732">Signal</keyword>
<feature type="region of interest" description="Disordered" evidence="1">
    <location>
        <begin position="154"/>
        <end position="174"/>
    </location>
</feature>
<feature type="compositionally biased region" description="Polar residues" evidence="1">
    <location>
        <begin position="161"/>
        <end position="174"/>
    </location>
</feature>
<evidence type="ECO:0000256" key="1">
    <source>
        <dbReference type="SAM" id="MobiDB-lite"/>
    </source>
</evidence>
<keyword evidence="2" id="KW-1133">Transmembrane helix</keyword>
<organism evidence="4 5">
    <name type="scientific">Chaetoceros tenuissimus</name>
    <dbReference type="NCBI Taxonomy" id="426638"/>
    <lineage>
        <taxon>Eukaryota</taxon>
        <taxon>Sar</taxon>
        <taxon>Stramenopiles</taxon>
        <taxon>Ochrophyta</taxon>
        <taxon>Bacillariophyta</taxon>
        <taxon>Coscinodiscophyceae</taxon>
        <taxon>Chaetocerotophycidae</taxon>
        <taxon>Chaetocerotales</taxon>
        <taxon>Chaetocerotaceae</taxon>
        <taxon>Chaetoceros</taxon>
    </lineage>
</organism>
<keyword evidence="2" id="KW-0472">Membrane</keyword>
<proteinExistence type="predicted"/>
<reference evidence="4 5" key="1">
    <citation type="journal article" date="2021" name="Sci. Rep.">
        <title>The genome of the diatom Chaetoceros tenuissimus carries an ancient integrated fragment of an extant virus.</title>
        <authorList>
            <person name="Hongo Y."/>
            <person name="Kimura K."/>
            <person name="Takaki Y."/>
            <person name="Yoshida Y."/>
            <person name="Baba S."/>
            <person name="Kobayashi G."/>
            <person name="Nagasaki K."/>
            <person name="Hano T."/>
            <person name="Tomaru Y."/>
        </authorList>
    </citation>
    <scope>NUCLEOTIDE SEQUENCE [LARGE SCALE GENOMIC DNA]</scope>
    <source>
        <strain evidence="4 5">NIES-3715</strain>
    </source>
</reference>
<name>A0AAD3DB31_9STRA</name>
<gene>
    <name evidence="4" type="ORF">CTEN210_17218</name>
</gene>
<evidence type="ECO:0000256" key="2">
    <source>
        <dbReference type="SAM" id="Phobius"/>
    </source>
</evidence>